<sequence>MADGGLKAWLTSSARQRLGLVSNADRLRVMLVDGEDDSGAHAVAPKATVGAPVSSWSAHSATTARARCE</sequence>
<gene>
    <name evidence="1" type="ORF">GCM10023205_70030</name>
</gene>
<protein>
    <submittedName>
        <fullName evidence="1">Uncharacterized protein</fullName>
    </submittedName>
</protein>
<accession>A0ABP9I617</accession>
<evidence type="ECO:0000313" key="2">
    <source>
        <dbReference type="Proteomes" id="UP001500466"/>
    </source>
</evidence>
<name>A0ABP9I617_9ACTN</name>
<evidence type="ECO:0000313" key="1">
    <source>
        <dbReference type="EMBL" id="GAA4988970.1"/>
    </source>
</evidence>
<dbReference type="EMBL" id="BAABHS010000036">
    <property type="protein sequence ID" value="GAA4988970.1"/>
    <property type="molecule type" value="Genomic_DNA"/>
</dbReference>
<keyword evidence="2" id="KW-1185">Reference proteome</keyword>
<reference evidence="2" key="1">
    <citation type="journal article" date="2019" name="Int. J. Syst. Evol. Microbiol.">
        <title>The Global Catalogue of Microorganisms (GCM) 10K type strain sequencing project: providing services to taxonomists for standard genome sequencing and annotation.</title>
        <authorList>
            <consortium name="The Broad Institute Genomics Platform"/>
            <consortium name="The Broad Institute Genome Sequencing Center for Infectious Disease"/>
            <person name="Wu L."/>
            <person name="Ma J."/>
        </authorList>
    </citation>
    <scope>NUCLEOTIDE SEQUENCE [LARGE SCALE GENOMIC DNA]</scope>
    <source>
        <strain evidence="2">JCM 17986</strain>
    </source>
</reference>
<comment type="caution">
    <text evidence="1">The sequence shown here is derived from an EMBL/GenBank/DDBJ whole genome shotgun (WGS) entry which is preliminary data.</text>
</comment>
<dbReference type="RefSeq" id="WP_345679842.1">
    <property type="nucleotide sequence ID" value="NZ_BAABHS010000036.1"/>
</dbReference>
<organism evidence="1 2">
    <name type="scientific">Yinghuangia aomiensis</name>
    <dbReference type="NCBI Taxonomy" id="676205"/>
    <lineage>
        <taxon>Bacteria</taxon>
        <taxon>Bacillati</taxon>
        <taxon>Actinomycetota</taxon>
        <taxon>Actinomycetes</taxon>
        <taxon>Kitasatosporales</taxon>
        <taxon>Streptomycetaceae</taxon>
        <taxon>Yinghuangia</taxon>
    </lineage>
</organism>
<proteinExistence type="predicted"/>
<dbReference type="Proteomes" id="UP001500466">
    <property type="component" value="Unassembled WGS sequence"/>
</dbReference>